<dbReference type="GO" id="GO:0022627">
    <property type="term" value="C:cytosolic small ribosomal subunit"/>
    <property type="evidence" value="ECO:0007669"/>
    <property type="project" value="TreeGrafter"/>
</dbReference>
<dbReference type="GO" id="GO:0006412">
    <property type="term" value="P:translation"/>
    <property type="evidence" value="ECO:0007669"/>
    <property type="project" value="TreeGrafter"/>
</dbReference>
<dbReference type="AlphaFoldDB" id="A0A2G0V754"/>
<comment type="caution">
    <text evidence="9">The sequence shown here is derived from an EMBL/GenBank/DDBJ whole genome shotgun (WGS) entry which is preliminary data.</text>
</comment>
<dbReference type="PANTHER" id="PTHR10724">
    <property type="entry name" value="30S RIBOSOMAL PROTEIN S1"/>
    <property type="match status" value="1"/>
</dbReference>
<protein>
    <recommendedName>
        <fullName evidence="6">Small ribosomal subunit protein bS1</fullName>
    </recommendedName>
    <alternativeName>
        <fullName evidence="7">30S ribosomal protein S1</fullName>
    </alternativeName>
</protein>
<dbReference type="FunFam" id="2.40.50.140:FF:000011">
    <property type="entry name" value="30S ribosomal protein S1"/>
    <property type="match status" value="1"/>
</dbReference>
<dbReference type="CDD" id="cd04465">
    <property type="entry name" value="S1_RPS1_repeat_ec2_hs2"/>
    <property type="match status" value="1"/>
</dbReference>
<comment type="similarity">
    <text evidence="1">Belongs to the bacterial ribosomal protein bS1 family.</text>
</comment>
<gene>
    <name evidence="9" type="primary">rpsA</name>
    <name evidence="9" type="ORF">TPPER_00074</name>
</gene>
<dbReference type="CDD" id="cd05688">
    <property type="entry name" value="S1_RPS1_repeat_ec3"/>
    <property type="match status" value="1"/>
</dbReference>
<feature type="domain" description="S1 motif" evidence="8">
    <location>
        <begin position="104"/>
        <end position="170"/>
    </location>
</feature>
<organism evidence="9 10">
    <name type="scientific">Candidatus Tremblayella phenacoccinincola</name>
    <dbReference type="NCBI Taxonomy" id="1010676"/>
    <lineage>
        <taxon>Bacteria</taxon>
        <taxon>Pseudomonadati</taxon>
        <taxon>Pseudomonadota</taxon>
        <taxon>Betaproteobacteria</taxon>
        <taxon>Candidatus Tremblayella</taxon>
    </lineage>
</organism>
<feature type="domain" description="S1 motif" evidence="8">
    <location>
        <begin position="276"/>
        <end position="346"/>
    </location>
</feature>
<dbReference type="EMBL" id="MKGN01000008">
    <property type="protein sequence ID" value="PHN16306.1"/>
    <property type="molecule type" value="Genomic_DNA"/>
</dbReference>
<dbReference type="SUPFAM" id="SSF50249">
    <property type="entry name" value="Nucleic acid-binding proteins"/>
    <property type="match status" value="5"/>
</dbReference>
<dbReference type="InterPro" id="IPR012340">
    <property type="entry name" value="NA-bd_OB-fold"/>
</dbReference>
<dbReference type="PRINTS" id="PR00681">
    <property type="entry name" value="RIBOSOMALS1"/>
</dbReference>
<evidence type="ECO:0000256" key="4">
    <source>
        <dbReference type="ARBA" id="ARBA00022980"/>
    </source>
</evidence>
<evidence type="ECO:0000259" key="8">
    <source>
        <dbReference type="PROSITE" id="PS50126"/>
    </source>
</evidence>
<evidence type="ECO:0000256" key="2">
    <source>
        <dbReference type="ARBA" id="ARBA00022737"/>
    </source>
</evidence>
<evidence type="ECO:0000256" key="1">
    <source>
        <dbReference type="ARBA" id="ARBA00006767"/>
    </source>
</evidence>
<feature type="domain" description="S1 motif" evidence="8">
    <location>
        <begin position="363"/>
        <end position="429"/>
    </location>
</feature>
<evidence type="ECO:0000256" key="3">
    <source>
        <dbReference type="ARBA" id="ARBA00022884"/>
    </source>
</evidence>
<dbReference type="InterPro" id="IPR050437">
    <property type="entry name" value="Ribos_protein_bS1-like"/>
</dbReference>
<dbReference type="InterPro" id="IPR003029">
    <property type="entry name" value="S1_domain"/>
</dbReference>
<reference evidence="9 10" key="1">
    <citation type="journal article" date="2017" name="ISME J.">
        <title>Tremblaya phenacola PPER: an evolutionary beta-gammaproteobacterium collage.</title>
        <authorList>
            <person name="Gil R."/>
            <person name="Vargas-Chavez C."/>
            <person name="Lopez-Madrigal S."/>
            <person name="Santos-Garcia D."/>
            <person name="Latorre A."/>
            <person name="Moya A."/>
        </authorList>
    </citation>
    <scope>NUCLEOTIDE SEQUENCE [LARGE SCALE GENOMIC DNA]</scope>
    <source>
        <strain evidence="9 10">PPER</strain>
    </source>
</reference>
<dbReference type="OrthoDB" id="9804077at2"/>
<dbReference type="RefSeq" id="WP_099336817.1">
    <property type="nucleotide sequence ID" value="NZ_MKGN01000008.1"/>
</dbReference>
<feature type="domain" description="S1 motif" evidence="8">
    <location>
        <begin position="20"/>
        <end position="86"/>
    </location>
</feature>
<keyword evidence="2" id="KW-0677">Repeat</keyword>
<sequence length="519" mass="59130">MNEYLVLLQEYFKYYDVSSGSIISATVIAINNRFVTIRTGLKSDTCIPIEEFLNYVNELEVKVGVLVPVYIESLESNGGNISLSRIKSKKLTAWVALEKSLSHKEYVVGVIVNRVKGGMTVVVNGLAAFLPGSLVDLKPVKDAEKYEGKRFKFHVIKLDKKRNNIVLSRRSVLESHQLEKRKKLFSSLKEDVVVRGTVKNITDYGAFIDLGGLDGLLHITDISWRRIKHPSNVLSLGDFVTVKVLKFDRIKKRVSLGLKQLHSDPWDGVIERYPPGHKVRGKITNIADYGAFVEIEPGIEGLVHISEMYWKNKNTLPNKLLKIGQPVNVSIIDISKTRRRISLGMKQCIYNPWLIFSKLFRKNDRLGIIIRSFVDLGIYVDLPMSVSGLIYLPRFVRKKLSNYFSNGDVLETTVVNIDNNYSKVSLISSNIFNDRFFRFVECKAGYVFKNDNLANSMAGNIYHFKRPVHIKQNVYTTLTINRTLHFVSMFSTNKPQLKKALDNAILRALHTKRPKAHHN</sequence>
<evidence type="ECO:0000313" key="9">
    <source>
        <dbReference type="EMBL" id="PHN16306.1"/>
    </source>
</evidence>
<dbReference type="Gene3D" id="2.40.50.140">
    <property type="entry name" value="Nucleic acid-binding proteins"/>
    <property type="match status" value="4"/>
</dbReference>
<keyword evidence="4 9" id="KW-0689">Ribosomal protein</keyword>
<dbReference type="Proteomes" id="UP000222818">
    <property type="component" value="Unassembled WGS sequence"/>
</dbReference>
<keyword evidence="5" id="KW-0687">Ribonucleoprotein</keyword>
<proteinExistence type="inferred from homology"/>
<evidence type="ECO:0000256" key="5">
    <source>
        <dbReference type="ARBA" id="ARBA00023274"/>
    </source>
</evidence>
<evidence type="ECO:0000256" key="6">
    <source>
        <dbReference type="ARBA" id="ARBA00035293"/>
    </source>
</evidence>
<keyword evidence="3" id="KW-0694">RNA-binding</keyword>
<dbReference type="SMART" id="SM00316">
    <property type="entry name" value="S1"/>
    <property type="match status" value="5"/>
</dbReference>
<dbReference type="GO" id="GO:0003729">
    <property type="term" value="F:mRNA binding"/>
    <property type="evidence" value="ECO:0007669"/>
    <property type="project" value="TreeGrafter"/>
</dbReference>
<dbReference type="InterPro" id="IPR035104">
    <property type="entry name" value="Ribosomal_protein_S1-like"/>
</dbReference>
<dbReference type="Pfam" id="PF00575">
    <property type="entry name" value="S1"/>
    <property type="match status" value="4"/>
</dbReference>
<dbReference type="FunFam" id="2.40.50.140:FF:000018">
    <property type="entry name" value="30S ribosomal protein S1"/>
    <property type="match status" value="1"/>
</dbReference>
<dbReference type="GO" id="GO:0003735">
    <property type="term" value="F:structural constituent of ribosome"/>
    <property type="evidence" value="ECO:0007669"/>
    <property type="project" value="TreeGrafter"/>
</dbReference>
<dbReference type="PROSITE" id="PS50126">
    <property type="entry name" value="S1"/>
    <property type="match status" value="5"/>
</dbReference>
<accession>A0A2G0V754</accession>
<keyword evidence="10" id="KW-1185">Reference proteome</keyword>
<feature type="domain" description="S1 motif" evidence="8">
    <location>
        <begin position="191"/>
        <end position="259"/>
    </location>
</feature>
<name>A0A2G0V754_9PROT</name>
<dbReference type="PANTHER" id="PTHR10724:SF7">
    <property type="entry name" value="SMALL RIBOSOMAL SUBUNIT PROTEIN BS1C"/>
    <property type="match status" value="1"/>
</dbReference>
<evidence type="ECO:0000313" key="10">
    <source>
        <dbReference type="Proteomes" id="UP000222818"/>
    </source>
</evidence>
<evidence type="ECO:0000256" key="7">
    <source>
        <dbReference type="ARBA" id="ARBA00035517"/>
    </source>
</evidence>